<comment type="caution">
    <text evidence="5">The sequence shown here is derived from an EMBL/GenBank/DDBJ whole genome shotgun (WGS) entry which is preliminary data.</text>
</comment>
<evidence type="ECO:0000259" key="4">
    <source>
        <dbReference type="Pfam" id="PF00291"/>
    </source>
</evidence>
<dbReference type="NCBIfam" id="NF005680">
    <property type="entry name" value="PRK07476.1"/>
    <property type="match status" value="1"/>
</dbReference>
<reference evidence="5 6" key="1">
    <citation type="submission" date="2021-05" db="EMBL/GenBank/DDBJ databases">
        <title>Culturable bacteria isolated from Daya Bay.</title>
        <authorList>
            <person name="Zheng W."/>
            <person name="Yu S."/>
            <person name="Huang Y."/>
        </authorList>
    </citation>
    <scope>NUCLEOTIDE SEQUENCE [LARGE SCALE GENOMIC DNA]</scope>
    <source>
        <strain evidence="5 6">DP4N28-5</strain>
    </source>
</reference>
<evidence type="ECO:0000313" key="6">
    <source>
        <dbReference type="Proteomes" id="UP000756530"/>
    </source>
</evidence>
<evidence type="ECO:0000256" key="3">
    <source>
        <dbReference type="ARBA" id="ARBA00023239"/>
    </source>
</evidence>
<keyword evidence="2" id="KW-0663">Pyridoxal phosphate</keyword>
<dbReference type="CDD" id="cd01562">
    <property type="entry name" value="Thr-dehyd"/>
    <property type="match status" value="1"/>
</dbReference>
<protein>
    <submittedName>
        <fullName evidence="5">Hydroxyectoine utilization dehydratase EutB</fullName>
    </submittedName>
</protein>
<dbReference type="InterPro" id="IPR001926">
    <property type="entry name" value="TrpB-like_PALP"/>
</dbReference>
<dbReference type="InterPro" id="IPR014333">
    <property type="entry name" value="Ectoine_EutB"/>
</dbReference>
<evidence type="ECO:0000313" key="5">
    <source>
        <dbReference type="EMBL" id="MBV7377678.1"/>
    </source>
</evidence>
<dbReference type="PROSITE" id="PS00165">
    <property type="entry name" value="DEHYDRATASE_SER_THR"/>
    <property type="match status" value="1"/>
</dbReference>
<evidence type="ECO:0000256" key="2">
    <source>
        <dbReference type="ARBA" id="ARBA00022898"/>
    </source>
</evidence>
<sequence length="339" mass="34944">MSDFPDLPVSIADIREAARTIAGAADGTPLVPSAFMEEVTGHPYWMKLEIGQATGAFKLRGATNAIRRVGDVPGVVCCSTGNHGRAVAFAANEAGIPAVVCMSELVPEAKVARIRAMGAEVVIEGQSQDDAQKAADRMVETRGLVEVPPFDHPDVIAGQGTIGLEMLEARPGLSTLIIPLSGGGLAAGVAVAAKALDPDIRIIGVTMENGAAMDASIRAGRPVEVREVASLADSLGGGIGLSNRYSFPICRDLLDEIVLVTEEEIRDGMQALFFEDALVAEGASAVAHAAILAGKITVGGPTGTIITGRNLDTSAFMRIMAGEDVALGEATLKGKAYGT</sequence>
<keyword evidence="3" id="KW-0456">Lyase</keyword>
<dbReference type="Pfam" id="PF00291">
    <property type="entry name" value="PALP"/>
    <property type="match status" value="1"/>
</dbReference>
<keyword evidence="6" id="KW-1185">Reference proteome</keyword>
<dbReference type="EMBL" id="JAHUZE010000001">
    <property type="protein sequence ID" value="MBV7377678.1"/>
    <property type="molecule type" value="Genomic_DNA"/>
</dbReference>
<evidence type="ECO:0000256" key="1">
    <source>
        <dbReference type="ARBA" id="ARBA00001933"/>
    </source>
</evidence>
<dbReference type="InterPro" id="IPR000634">
    <property type="entry name" value="Ser/Thr_deHydtase_PyrdxlP-BS"/>
</dbReference>
<dbReference type="PANTHER" id="PTHR48078:SF6">
    <property type="entry name" value="L-THREONINE DEHYDRATASE CATABOLIC TDCB"/>
    <property type="match status" value="1"/>
</dbReference>
<name>A0ABS6SXI2_9RHOB</name>
<feature type="domain" description="Tryptophan synthase beta chain-like PALP" evidence="4">
    <location>
        <begin position="25"/>
        <end position="308"/>
    </location>
</feature>
<gene>
    <name evidence="5" type="primary">eutB</name>
    <name evidence="5" type="ORF">KJP28_01990</name>
</gene>
<proteinExistence type="predicted"/>
<accession>A0ABS6SXI2</accession>
<dbReference type="Proteomes" id="UP000756530">
    <property type="component" value="Unassembled WGS sequence"/>
</dbReference>
<organism evidence="5 6">
    <name type="scientific">Maritimibacter dapengensis</name>
    <dbReference type="NCBI Taxonomy" id="2836868"/>
    <lineage>
        <taxon>Bacteria</taxon>
        <taxon>Pseudomonadati</taxon>
        <taxon>Pseudomonadota</taxon>
        <taxon>Alphaproteobacteria</taxon>
        <taxon>Rhodobacterales</taxon>
        <taxon>Roseobacteraceae</taxon>
        <taxon>Maritimibacter</taxon>
    </lineage>
</organism>
<comment type="cofactor">
    <cofactor evidence="1">
        <name>pyridoxal 5'-phosphate</name>
        <dbReference type="ChEBI" id="CHEBI:597326"/>
    </cofactor>
</comment>
<dbReference type="InterPro" id="IPR050147">
    <property type="entry name" value="Ser/Thr_Dehydratase"/>
</dbReference>
<dbReference type="NCBIfam" id="TIGR02991">
    <property type="entry name" value="ectoine_eutB"/>
    <property type="match status" value="1"/>
</dbReference>
<dbReference type="RefSeq" id="WP_218390552.1">
    <property type="nucleotide sequence ID" value="NZ_JAHUZE010000001.1"/>
</dbReference>
<dbReference type="PANTHER" id="PTHR48078">
    <property type="entry name" value="THREONINE DEHYDRATASE, MITOCHONDRIAL-RELATED"/>
    <property type="match status" value="1"/>
</dbReference>